<protein>
    <submittedName>
        <fullName evidence="1">Uncharacterized protein</fullName>
    </submittedName>
</protein>
<reference evidence="1" key="1">
    <citation type="submission" date="2020-02" db="EMBL/GenBank/DDBJ databases">
        <title>A reference catalog of swine virome.</title>
        <authorList>
            <person name="He B."/>
            <person name="Tu C."/>
        </authorList>
    </citation>
    <scope>NUCLEOTIDE SEQUENCE</scope>
    <source>
        <strain evidence="1">VIRES_AH01_2265032</strain>
    </source>
</reference>
<organism evidence="1">
    <name type="scientific">Porprismacovirus sp</name>
    <dbReference type="NCBI Taxonomy" id="2805938"/>
    <lineage>
        <taxon>Viruses</taxon>
        <taxon>Monodnaviria</taxon>
        <taxon>Shotokuvirae</taxon>
        <taxon>Cressdnaviricota</taxon>
        <taxon>Arfiviricetes</taxon>
        <taxon>Cremevirales</taxon>
        <taxon>Smacoviridae</taxon>
        <taxon>Porprismacovirus</taxon>
    </lineage>
</organism>
<dbReference type="EMBL" id="MT135315">
    <property type="protein sequence ID" value="QRV61731.1"/>
    <property type="molecule type" value="Genomic_DNA"/>
</dbReference>
<accession>A0A894JRH6</accession>
<sequence length="131" mass="15108">MAWYDDIAKNAKKFADDVGDWYGKTNKQVNDWVLDRYNNIRDVVNTYQDVLDDGIAPEDYKPWQSLLPYVDKLQQFQDQQKQIEDLLKHVGKYPAYTSRMPNFGSLNNLVKGVSGGIQDGLYSVGKLTKRL</sequence>
<name>A0A894JRH6_9VIRU</name>
<proteinExistence type="predicted"/>
<evidence type="ECO:0000313" key="1">
    <source>
        <dbReference type="EMBL" id="QRV61731.1"/>
    </source>
</evidence>